<organism evidence="1 2">
    <name type="scientific">Ameiurus melas</name>
    <name type="common">Black bullhead</name>
    <name type="synonym">Silurus melas</name>
    <dbReference type="NCBI Taxonomy" id="219545"/>
    <lineage>
        <taxon>Eukaryota</taxon>
        <taxon>Metazoa</taxon>
        <taxon>Chordata</taxon>
        <taxon>Craniata</taxon>
        <taxon>Vertebrata</taxon>
        <taxon>Euteleostomi</taxon>
        <taxon>Actinopterygii</taxon>
        <taxon>Neopterygii</taxon>
        <taxon>Teleostei</taxon>
        <taxon>Ostariophysi</taxon>
        <taxon>Siluriformes</taxon>
        <taxon>Ictaluridae</taxon>
        <taxon>Ameiurus</taxon>
    </lineage>
</organism>
<dbReference type="Proteomes" id="UP000593565">
    <property type="component" value="Unassembled WGS sequence"/>
</dbReference>
<keyword evidence="2" id="KW-1185">Reference proteome</keyword>
<evidence type="ECO:0000313" key="1">
    <source>
        <dbReference type="EMBL" id="KAF4077998.1"/>
    </source>
</evidence>
<evidence type="ECO:0000313" key="2">
    <source>
        <dbReference type="Proteomes" id="UP000593565"/>
    </source>
</evidence>
<gene>
    <name evidence="1" type="ORF">AMELA_G00194340</name>
</gene>
<accession>A0A7J6A968</accession>
<proteinExistence type="predicted"/>
<sequence>MIQRDLLRFSLGSVQQSGERARVSESVCTSISLGEFPCKHTARFSSTLRFSPRFRRVLRLKDAVKLELPK</sequence>
<name>A0A7J6A968_AMEME</name>
<dbReference type="EMBL" id="JAAGNN010000017">
    <property type="protein sequence ID" value="KAF4077998.1"/>
    <property type="molecule type" value="Genomic_DNA"/>
</dbReference>
<dbReference type="AlphaFoldDB" id="A0A7J6A968"/>
<protein>
    <submittedName>
        <fullName evidence="1">Uncharacterized protein</fullName>
    </submittedName>
</protein>
<comment type="caution">
    <text evidence="1">The sequence shown here is derived from an EMBL/GenBank/DDBJ whole genome shotgun (WGS) entry which is preliminary data.</text>
</comment>
<reference evidence="1 2" key="1">
    <citation type="submission" date="2020-02" db="EMBL/GenBank/DDBJ databases">
        <title>A chromosome-scale genome assembly of the black bullhead catfish (Ameiurus melas).</title>
        <authorList>
            <person name="Wen M."/>
            <person name="Zham M."/>
            <person name="Cabau C."/>
            <person name="Klopp C."/>
            <person name="Donnadieu C."/>
            <person name="Roques C."/>
            <person name="Bouchez O."/>
            <person name="Lampietro C."/>
            <person name="Jouanno E."/>
            <person name="Herpin A."/>
            <person name="Louis A."/>
            <person name="Berthelot C."/>
            <person name="Parey E."/>
            <person name="Roest-Crollius H."/>
            <person name="Braasch I."/>
            <person name="Postlethwait J."/>
            <person name="Robinson-Rechavi M."/>
            <person name="Echchiki A."/>
            <person name="Begum T."/>
            <person name="Montfort J."/>
            <person name="Schartl M."/>
            <person name="Bobe J."/>
            <person name="Guiguen Y."/>
        </authorList>
    </citation>
    <scope>NUCLEOTIDE SEQUENCE [LARGE SCALE GENOMIC DNA]</scope>
    <source>
        <strain evidence="1">M_S1</strain>
        <tissue evidence="1">Blood</tissue>
    </source>
</reference>